<feature type="region of interest" description="Disordered" evidence="2">
    <location>
        <begin position="180"/>
        <end position="219"/>
    </location>
</feature>
<keyword evidence="1" id="KW-0175">Coiled coil</keyword>
<feature type="compositionally biased region" description="Basic and acidic residues" evidence="2">
    <location>
        <begin position="360"/>
        <end position="371"/>
    </location>
</feature>
<keyword evidence="4" id="KW-1185">Reference proteome</keyword>
<feature type="coiled-coil region" evidence="1">
    <location>
        <begin position="283"/>
        <end position="356"/>
    </location>
</feature>
<accession>A0ABU6UKF0</accession>
<comment type="caution">
    <text evidence="3">The sequence shown here is derived from an EMBL/GenBank/DDBJ whole genome shotgun (WGS) entry which is preliminary data.</text>
</comment>
<protein>
    <submittedName>
        <fullName evidence="3">Uncharacterized protein</fullName>
    </submittedName>
</protein>
<reference evidence="3 4" key="1">
    <citation type="journal article" date="2023" name="Plants (Basel)">
        <title>Bridging the Gap: Combining Genomics and Transcriptomics Approaches to Understand Stylosanthes scabra, an Orphan Legume from the Brazilian Caatinga.</title>
        <authorList>
            <person name="Ferreira-Neto J.R.C."/>
            <person name="da Silva M.D."/>
            <person name="Binneck E."/>
            <person name="de Melo N.F."/>
            <person name="da Silva R.H."/>
            <person name="de Melo A.L.T.M."/>
            <person name="Pandolfi V."/>
            <person name="Bustamante F.O."/>
            <person name="Brasileiro-Vidal A.C."/>
            <person name="Benko-Iseppon A.M."/>
        </authorList>
    </citation>
    <scope>NUCLEOTIDE SEQUENCE [LARGE SCALE GENOMIC DNA]</scope>
    <source>
        <tissue evidence="3">Leaves</tissue>
    </source>
</reference>
<gene>
    <name evidence="3" type="ORF">PIB30_063913</name>
</gene>
<dbReference type="EMBL" id="JASCZI010121444">
    <property type="protein sequence ID" value="MED6161777.1"/>
    <property type="molecule type" value="Genomic_DNA"/>
</dbReference>
<evidence type="ECO:0000313" key="3">
    <source>
        <dbReference type="EMBL" id="MED6161777.1"/>
    </source>
</evidence>
<feature type="region of interest" description="Disordered" evidence="2">
    <location>
        <begin position="360"/>
        <end position="383"/>
    </location>
</feature>
<organism evidence="3 4">
    <name type="scientific">Stylosanthes scabra</name>
    <dbReference type="NCBI Taxonomy" id="79078"/>
    <lineage>
        <taxon>Eukaryota</taxon>
        <taxon>Viridiplantae</taxon>
        <taxon>Streptophyta</taxon>
        <taxon>Embryophyta</taxon>
        <taxon>Tracheophyta</taxon>
        <taxon>Spermatophyta</taxon>
        <taxon>Magnoliopsida</taxon>
        <taxon>eudicotyledons</taxon>
        <taxon>Gunneridae</taxon>
        <taxon>Pentapetalae</taxon>
        <taxon>rosids</taxon>
        <taxon>fabids</taxon>
        <taxon>Fabales</taxon>
        <taxon>Fabaceae</taxon>
        <taxon>Papilionoideae</taxon>
        <taxon>50 kb inversion clade</taxon>
        <taxon>dalbergioids sensu lato</taxon>
        <taxon>Dalbergieae</taxon>
        <taxon>Pterocarpus clade</taxon>
        <taxon>Stylosanthes</taxon>
    </lineage>
</organism>
<proteinExistence type="predicted"/>
<evidence type="ECO:0000313" key="4">
    <source>
        <dbReference type="Proteomes" id="UP001341840"/>
    </source>
</evidence>
<sequence>MINVDLGHAGPISGTVAPRARKVGGSDFLSYRLSWFTFLRTDVPRRFAFEESFHDFKGRYFKVFAVGDHPPFWLTLERDAGRFPSYWSKDAGVNYSPVTYRKLNDEQRDTVDILLWLFSKRSLKSKAVLGNPERARDAIVNMAGKNKTLARLRQVMQANLQGGASSNVGGGIGVQLEVSSPVREEGQRVHVEAHPPSPSRKRGPEEGTSGQKRPRVSEGVQRDFCSMDRSFDVSGFIESNLLGPAAPDALRDYDPMESLRWAQWSLLRSATIMKSIEPRLTVADQWEHRCAKLTGDLKLLTQQKAEAEKERNEVDLAKSKAEKALESALAQIKEKEAELQRQKDREAELLADLEVAGKGLSEEKSRAEKAEACWSPRNRLARS</sequence>
<evidence type="ECO:0000256" key="1">
    <source>
        <dbReference type="SAM" id="Coils"/>
    </source>
</evidence>
<feature type="compositionally biased region" description="Basic and acidic residues" evidence="2">
    <location>
        <begin position="182"/>
        <end position="193"/>
    </location>
</feature>
<dbReference type="Proteomes" id="UP001341840">
    <property type="component" value="Unassembled WGS sequence"/>
</dbReference>
<evidence type="ECO:0000256" key="2">
    <source>
        <dbReference type="SAM" id="MobiDB-lite"/>
    </source>
</evidence>
<name>A0ABU6UKF0_9FABA</name>